<dbReference type="GO" id="GO:0006814">
    <property type="term" value="P:sodium ion transport"/>
    <property type="evidence" value="ECO:0007669"/>
    <property type="project" value="InterPro"/>
</dbReference>
<evidence type="ECO:0000256" key="5">
    <source>
        <dbReference type="ARBA" id="ARBA00022692"/>
    </source>
</evidence>
<protein>
    <submittedName>
        <fullName evidence="9">MFS transporter</fullName>
    </submittedName>
</protein>
<keyword evidence="5 8" id="KW-0812">Transmembrane</keyword>
<dbReference type="Pfam" id="PF13347">
    <property type="entry name" value="MFS_2"/>
    <property type="match status" value="1"/>
</dbReference>
<sequence>MSDVKEARRQSGHGEDMALWRMAMYGLPALPMAFLYIPVPLMVPAFYAEQFGLSLSVVGGFLFVSRAFDMLIDPALGRLSDTTRSRWGRRRPWMVIGAPIMMLGTALIFMPPDWANGLYLMVASMVIYFGASMLGLAYSAWGAEVVDTYHGRSKLAGFRETFNIIGILLAVSIPAITALYGHGLDRYTMSIMGWAAILMTPPAIWAAIRWVPEPPSMPKAPAEKPWWPTVKDIFGNFAFRYLCIGFVVLSIGSSIASATLIFYVSYYLGQPELIGPVLLVSFIAVLLFVPVWVKISRRIGKHKAVAYSLFIAIICSSCVAFQLRPGDGWLFVGLMGVLGGASSAFLTLPVGIMGDVIDYDALKTGEQRGGIYFGIWAFAQQIAPALAVGTALPMLDWLGFSASQDNSPEALDALRYVYCLAPLPFYVIAAVLLLWFPLDDRRHGIIRRRLERRRLRKARIQASPDW</sequence>
<feature type="transmembrane region" description="Helical" evidence="8">
    <location>
        <begin position="93"/>
        <end position="112"/>
    </location>
</feature>
<dbReference type="InterPro" id="IPR018043">
    <property type="entry name" value="Na/Gal_symport_CS"/>
</dbReference>
<dbReference type="GO" id="GO:0015293">
    <property type="term" value="F:symporter activity"/>
    <property type="evidence" value="ECO:0007669"/>
    <property type="project" value="InterPro"/>
</dbReference>
<keyword evidence="7 8" id="KW-0472">Membrane</keyword>
<evidence type="ECO:0000256" key="3">
    <source>
        <dbReference type="ARBA" id="ARBA00022448"/>
    </source>
</evidence>
<evidence type="ECO:0000256" key="7">
    <source>
        <dbReference type="ARBA" id="ARBA00023136"/>
    </source>
</evidence>
<evidence type="ECO:0000256" key="1">
    <source>
        <dbReference type="ARBA" id="ARBA00004651"/>
    </source>
</evidence>
<feature type="transmembrane region" description="Helical" evidence="8">
    <location>
        <begin position="51"/>
        <end position="72"/>
    </location>
</feature>
<feature type="transmembrane region" description="Helical" evidence="8">
    <location>
        <begin position="329"/>
        <end position="350"/>
    </location>
</feature>
<evidence type="ECO:0000256" key="6">
    <source>
        <dbReference type="ARBA" id="ARBA00022989"/>
    </source>
</evidence>
<feature type="transmembrane region" description="Helical" evidence="8">
    <location>
        <begin position="118"/>
        <end position="141"/>
    </location>
</feature>
<evidence type="ECO:0000313" key="10">
    <source>
        <dbReference type="Proteomes" id="UP000564378"/>
    </source>
</evidence>
<evidence type="ECO:0000256" key="4">
    <source>
        <dbReference type="ARBA" id="ARBA00022475"/>
    </source>
</evidence>
<name>A0A842I1Y7_9SPHN</name>
<comment type="subcellular location">
    <subcellularLocation>
        <location evidence="1">Cell membrane</location>
        <topology evidence="1">Multi-pass membrane protein</topology>
    </subcellularLocation>
</comment>
<feature type="transmembrane region" description="Helical" evidence="8">
    <location>
        <begin position="371"/>
        <end position="395"/>
    </location>
</feature>
<evidence type="ECO:0000256" key="8">
    <source>
        <dbReference type="SAM" id="Phobius"/>
    </source>
</evidence>
<evidence type="ECO:0000256" key="2">
    <source>
        <dbReference type="ARBA" id="ARBA00009617"/>
    </source>
</evidence>
<dbReference type="GO" id="GO:0008643">
    <property type="term" value="P:carbohydrate transport"/>
    <property type="evidence" value="ECO:0007669"/>
    <property type="project" value="InterPro"/>
</dbReference>
<reference evidence="9 10" key="1">
    <citation type="submission" date="2020-08" db="EMBL/GenBank/DDBJ databases">
        <title>Draft genome sequence of Parasphingopyxis sp. GrpM-11.</title>
        <authorList>
            <person name="Oh J."/>
            <person name="Roh D.-H."/>
        </authorList>
    </citation>
    <scope>NUCLEOTIDE SEQUENCE [LARGE SCALE GENOMIC DNA]</scope>
    <source>
        <strain evidence="9 10">GrpM-11</strain>
    </source>
</reference>
<dbReference type="RefSeq" id="WP_185802252.1">
    <property type="nucleotide sequence ID" value="NZ_JACJVJ010000003.1"/>
</dbReference>
<dbReference type="EMBL" id="JACJVJ010000003">
    <property type="protein sequence ID" value="MBC2778947.1"/>
    <property type="molecule type" value="Genomic_DNA"/>
</dbReference>
<feature type="transmembrane region" description="Helical" evidence="8">
    <location>
        <begin position="305"/>
        <end position="323"/>
    </location>
</feature>
<accession>A0A842I1Y7</accession>
<dbReference type="PROSITE" id="PS00872">
    <property type="entry name" value="NA_GALACTOSIDE_SYMP"/>
    <property type="match status" value="1"/>
</dbReference>
<dbReference type="PANTHER" id="PTHR11328:SF24">
    <property type="entry name" value="MAJOR FACILITATOR SUPERFAMILY (MFS) PROFILE DOMAIN-CONTAINING PROTEIN"/>
    <property type="match status" value="1"/>
</dbReference>
<feature type="transmembrane region" description="Helical" evidence="8">
    <location>
        <begin position="241"/>
        <end position="267"/>
    </location>
</feature>
<dbReference type="GO" id="GO:0005886">
    <property type="term" value="C:plasma membrane"/>
    <property type="evidence" value="ECO:0007669"/>
    <property type="project" value="UniProtKB-SubCell"/>
</dbReference>
<dbReference type="SUPFAM" id="SSF103473">
    <property type="entry name" value="MFS general substrate transporter"/>
    <property type="match status" value="1"/>
</dbReference>
<feature type="transmembrane region" description="Helical" evidence="8">
    <location>
        <begin position="162"/>
        <end position="181"/>
    </location>
</feature>
<feature type="transmembrane region" description="Helical" evidence="8">
    <location>
        <begin position="187"/>
        <end position="208"/>
    </location>
</feature>
<dbReference type="PANTHER" id="PTHR11328">
    <property type="entry name" value="MAJOR FACILITATOR SUPERFAMILY DOMAIN-CONTAINING PROTEIN"/>
    <property type="match status" value="1"/>
</dbReference>
<keyword evidence="3" id="KW-0813">Transport</keyword>
<comment type="similarity">
    <text evidence="2">Belongs to the sodium:galactoside symporter (TC 2.A.2) family.</text>
</comment>
<dbReference type="AlphaFoldDB" id="A0A842I1Y7"/>
<evidence type="ECO:0000313" key="9">
    <source>
        <dbReference type="EMBL" id="MBC2778947.1"/>
    </source>
</evidence>
<keyword evidence="4" id="KW-1003">Cell membrane</keyword>
<keyword evidence="6 8" id="KW-1133">Transmembrane helix</keyword>
<dbReference type="Proteomes" id="UP000564378">
    <property type="component" value="Unassembled WGS sequence"/>
</dbReference>
<keyword evidence="10" id="KW-1185">Reference proteome</keyword>
<gene>
    <name evidence="9" type="ORF">H6P80_15085</name>
</gene>
<dbReference type="InterPro" id="IPR036259">
    <property type="entry name" value="MFS_trans_sf"/>
</dbReference>
<feature type="transmembrane region" description="Helical" evidence="8">
    <location>
        <begin position="415"/>
        <end position="438"/>
    </location>
</feature>
<feature type="transmembrane region" description="Helical" evidence="8">
    <location>
        <begin position="18"/>
        <end position="39"/>
    </location>
</feature>
<feature type="transmembrane region" description="Helical" evidence="8">
    <location>
        <begin position="273"/>
        <end position="293"/>
    </location>
</feature>
<dbReference type="InterPro" id="IPR039672">
    <property type="entry name" value="MFS_2"/>
</dbReference>
<organism evidence="9 10">
    <name type="scientific">Parasphingopyxis marina</name>
    <dbReference type="NCBI Taxonomy" id="2761622"/>
    <lineage>
        <taxon>Bacteria</taxon>
        <taxon>Pseudomonadati</taxon>
        <taxon>Pseudomonadota</taxon>
        <taxon>Alphaproteobacteria</taxon>
        <taxon>Sphingomonadales</taxon>
        <taxon>Sphingomonadaceae</taxon>
        <taxon>Parasphingopyxis</taxon>
    </lineage>
</organism>
<dbReference type="Gene3D" id="1.20.1250.20">
    <property type="entry name" value="MFS general substrate transporter like domains"/>
    <property type="match status" value="2"/>
</dbReference>
<proteinExistence type="inferred from homology"/>
<comment type="caution">
    <text evidence="9">The sequence shown here is derived from an EMBL/GenBank/DDBJ whole genome shotgun (WGS) entry which is preliminary data.</text>
</comment>